<dbReference type="EMBL" id="BAAAKW010000017">
    <property type="protein sequence ID" value="GAA1210446.1"/>
    <property type="molecule type" value="Genomic_DNA"/>
</dbReference>
<sequence length="120" mass="13433">MTHDQLQRVRAREQKELARRLERFRAGRPPLDLHGRTAVVVDDGIATGSTAMAACQVVRALGANRVVLAVPIAPRSFTPGDNIDEFVCLERPARFMAIGQWYTDFTQTTDDEVLRWLSPA</sequence>
<dbReference type="InterPro" id="IPR000836">
    <property type="entry name" value="PRTase_dom"/>
</dbReference>
<organism evidence="2 3">
    <name type="scientific">Rhodoglobus aureus</name>
    <dbReference type="NCBI Taxonomy" id="191497"/>
    <lineage>
        <taxon>Bacteria</taxon>
        <taxon>Bacillati</taxon>
        <taxon>Actinomycetota</taxon>
        <taxon>Actinomycetes</taxon>
        <taxon>Micrococcales</taxon>
        <taxon>Microbacteriaceae</taxon>
        <taxon>Rhodoglobus</taxon>
    </lineage>
</organism>
<dbReference type="Proteomes" id="UP001500943">
    <property type="component" value="Unassembled WGS sequence"/>
</dbReference>
<gene>
    <name evidence="2" type="ORF">GCM10009655_06900</name>
</gene>
<protein>
    <recommendedName>
        <fullName evidence="1">Phosphoribosyltransferase domain-containing protein</fullName>
    </recommendedName>
</protein>
<evidence type="ECO:0000313" key="3">
    <source>
        <dbReference type="Proteomes" id="UP001500943"/>
    </source>
</evidence>
<name>A0ABP4G1R7_9MICO</name>
<proteinExistence type="predicted"/>
<evidence type="ECO:0000313" key="2">
    <source>
        <dbReference type="EMBL" id="GAA1210446.1"/>
    </source>
</evidence>
<feature type="domain" description="Phosphoribosyltransferase" evidence="1">
    <location>
        <begin position="28"/>
        <end position="92"/>
    </location>
</feature>
<dbReference type="RefSeq" id="WP_343923195.1">
    <property type="nucleotide sequence ID" value="NZ_BAAAKW010000017.1"/>
</dbReference>
<dbReference type="CDD" id="cd06223">
    <property type="entry name" value="PRTases_typeI"/>
    <property type="match status" value="1"/>
</dbReference>
<dbReference type="SUPFAM" id="SSF53271">
    <property type="entry name" value="PRTase-like"/>
    <property type="match status" value="1"/>
</dbReference>
<dbReference type="Gene3D" id="3.40.50.2020">
    <property type="match status" value="1"/>
</dbReference>
<keyword evidence="3" id="KW-1185">Reference proteome</keyword>
<reference evidence="3" key="1">
    <citation type="journal article" date="2019" name="Int. J. Syst. Evol. Microbiol.">
        <title>The Global Catalogue of Microorganisms (GCM) 10K type strain sequencing project: providing services to taxonomists for standard genome sequencing and annotation.</title>
        <authorList>
            <consortium name="The Broad Institute Genomics Platform"/>
            <consortium name="The Broad Institute Genome Sequencing Center for Infectious Disease"/>
            <person name="Wu L."/>
            <person name="Ma J."/>
        </authorList>
    </citation>
    <scope>NUCLEOTIDE SEQUENCE [LARGE SCALE GENOMIC DNA]</scope>
    <source>
        <strain evidence="3">JCM 12762</strain>
    </source>
</reference>
<accession>A0ABP4G1R7</accession>
<comment type="caution">
    <text evidence="2">The sequence shown here is derived from an EMBL/GenBank/DDBJ whole genome shotgun (WGS) entry which is preliminary data.</text>
</comment>
<dbReference type="Pfam" id="PF00156">
    <property type="entry name" value="Pribosyltran"/>
    <property type="match status" value="1"/>
</dbReference>
<evidence type="ECO:0000259" key="1">
    <source>
        <dbReference type="Pfam" id="PF00156"/>
    </source>
</evidence>
<dbReference type="InterPro" id="IPR029057">
    <property type="entry name" value="PRTase-like"/>
</dbReference>